<evidence type="ECO:0000256" key="5">
    <source>
        <dbReference type="ARBA" id="ARBA00022485"/>
    </source>
</evidence>
<evidence type="ECO:0000256" key="10">
    <source>
        <dbReference type="ARBA" id="ARBA00023014"/>
    </source>
</evidence>
<dbReference type="SMART" id="SM00525">
    <property type="entry name" value="FES"/>
    <property type="match status" value="1"/>
</dbReference>
<dbReference type="Gene3D" id="1.10.1670.10">
    <property type="entry name" value="Helix-hairpin-Helix base-excision DNA repair enzymes (C-terminal)"/>
    <property type="match status" value="1"/>
</dbReference>
<evidence type="ECO:0000256" key="11">
    <source>
        <dbReference type="ARBA" id="ARBA00023204"/>
    </source>
</evidence>
<comment type="similarity">
    <text evidence="2 13">Belongs to the Nth/MutY family.</text>
</comment>
<dbReference type="InterPro" id="IPR011257">
    <property type="entry name" value="DNA_glycosylase"/>
</dbReference>
<dbReference type="RefSeq" id="WP_307329708.1">
    <property type="nucleotide sequence ID" value="NZ_JAUSUG010000020.1"/>
</dbReference>
<dbReference type="NCBIfam" id="TIGR01084">
    <property type="entry name" value="mutY"/>
    <property type="match status" value="1"/>
</dbReference>
<dbReference type="Proteomes" id="UP001230005">
    <property type="component" value="Unassembled WGS sequence"/>
</dbReference>
<dbReference type="InterPro" id="IPR015797">
    <property type="entry name" value="NUDIX_hydrolase-like_dom_sf"/>
</dbReference>
<evidence type="ECO:0000256" key="3">
    <source>
        <dbReference type="ARBA" id="ARBA00012045"/>
    </source>
</evidence>
<dbReference type="CDD" id="cd03431">
    <property type="entry name" value="NUDIX_DNA_Glycosylase_C-MutY"/>
    <property type="match status" value="1"/>
</dbReference>
<sequence length="369" mass="42179">MEKEKLDINIAKFQGDLLKWYGENKRDLPWRRERDPYRIWVSEIMLQQTKVDTVIPYFERFMSLFPTLDALADAEEETVLKAWEGLGYYSRARNLHQAVKEVKESYNSKVPHTEEIHKLKGVGPYTAGAILSIAYGIPAPAVDGNVMRVLSRIFLMKDDISKVSTRKKFEALVEEIISQEQPSDFNQALMELGALICTPRSPSCLLCPVQAHCEAREEGIQEQLPVKIKKTAVKEKNMKAVVLMDKAGKVLIEQRPDTGLLAKLWQFPNIEGASKDISDITNYMEAEAGLKVNIVPEVKQHVKHVFSHLIWKIDVYIGTVDEIVNENTLKGSSMQFVEKEDVDWYPFPVSHQKIMDGILKGDIENWIYN</sequence>
<evidence type="ECO:0000256" key="12">
    <source>
        <dbReference type="ARBA" id="ARBA00023295"/>
    </source>
</evidence>
<evidence type="ECO:0000313" key="15">
    <source>
        <dbReference type="EMBL" id="MDQ0256887.1"/>
    </source>
</evidence>
<evidence type="ECO:0000256" key="1">
    <source>
        <dbReference type="ARBA" id="ARBA00000843"/>
    </source>
</evidence>
<organism evidence="15 16">
    <name type="scientific">Evansella vedderi</name>
    <dbReference type="NCBI Taxonomy" id="38282"/>
    <lineage>
        <taxon>Bacteria</taxon>
        <taxon>Bacillati</taxon>
        <taxon>Bacillota</taxon>
        <taxon>Bacilli</taxon>
        <taxon>Bacillales</taxon>
        <taxon>Bacillaceae</taxon>
        <taxon>Evansella</taxon>
    </lineage>
</organism>
<dbReference type="InterPro" id="IPR023170">
    <property type="entry name" value="HhH_base_excis_C"/>
</dbReference>
<dbReference type="EC" id="3.2.2.31" evidence="3 13"/>
<dbReference type="SUPFAM" id="SSF55811">
    <property type="entry name" value="Nudix"/>
    <property type="match status" value="1"/>
</dbReference>
<evidence type="ECO:0000256" key="9">
    <source>
        <dbReference type="ARBA" id="ARBA00023004"/>
    </source>
</evidence>
<dbReference type="InterPro" id="IPR003265">
    <property type="entry name" value="HhH-GPD_domain"/>
</dbReference>
<keyword evidence="12 13" id="KW-0326">Glycosidase</keyword>
<evidence type="ECO:0000259" key="14">
    <source>
        <dbReference type="SMART" id="SM00478"/>
    </source>
</evidence>
<dbReference type="PANTHER" id="PTHR42944">
    <property type="entry name" value="ADENINE DNA GLYCOSYLASE"/>
    <property type="match status" value="1"/>
</dbReference>
<keyword evidence="9 13" id="KW-0408">Iron</keyword>
<dbReference type="Pfam" id="PF14815">
    <property type="entry name" value="NUDIX_4"/>
    <property type="match status" value="1"/>
</dbReference>
<evidence type="ECO:0000256" key="8">
    <source>
        <dbReference type="ARBA" id="ARBA00022801"/>
    </source>
</evidence>
<dbReference type="CDD" id="cd00056">
    <property type="entry name" value="ENDO3c"/>
    <property type="match status" value="1"/>
</dbReference>
<keyword evidence="16" id="KW-1185">Reference proteome</keyword>
<feature type="domain" description="HhH-GPD" evidence="14">
    <location>
        <begin position="45"/>
        <end position="195"/>
    </location>
</feature>
<evidence type="ECO:0000256" key="7">
    <source>
        <dbReference type="ARBA" id="ARBA00022763"/>
    </source>
</evidence>
<dbReference type="InterPro" id="IPR005760">
    <property type="entry name" value="A/G_AdeGlyc_MutY"/>
</dbReference>
<dbReference type="SUPFAM" id="SSF48150">
    <property type="entry name" value="DNA-glycosylase"/>
    <property type="match status" value="1"/>
</dbReference>
<dbReference type="InterPro" id="IPR044298">
    <property type="entry name" value="MIG/MutY"/>
</dbReference>
<comment type="function">
    <text evidence="13">Adenine glycosylase active on G-A mispairs.</text>
</comment>
<evidence type="ECO:0000256" key="6">
    <source>
        <dbReference type="ARBA" id="ARBA00022723"/>
    </source>
</evidence>
<dbReference type="InterPro" id="IPR003651">
    <property type="entry name" value="Endonuclease3_FeS-loop_motif"/>
</dbReference>
<dbReference type="Pfam" id="PF10576">
    <property type="entry name" value="EndIII_4Fe-2S"/>
    <property type="match status" value="1"/>
</dbReference>
<dbReference type="Gene3D" id="3.90.79.10">
    <property type="entry name" value="Nucleoside Triphosphate Pyrophosphohydrolase"/>
    <property type="match status" value="1"/>
</dbReference>
<keyword evidence="11" id="KW-0234">DNA repair</keyword>
<keyword evidence="8 15" id="KW-0378">Hydrolase</keyword>
<keyword evidence="5" id="KW-0004">4Fe-4S</keyword>
<proteinExistence type="inferred from homology"/>
<dbReference type="EMBL" id="JAUSUG010000020">
    <property type="protein sequence ID" value="MDQ0256887.1"/>
    <property type="molecule type" value="Genomic_DNA"/>
</dbReference>
<evidence type="ECO:0000256" key="4">
    <source>
        <dbReference type="ARBA" id="ARBA00022023"/>
    </source>
</evidence>
<dbReference type="Pfam" id="PF00730">
    <property type="entry name" value="HhH-GPD"/>
    <property type="match status" value="1"/>
</dbReference>
<reference evidence="15 16" key="1">
    <citation type="submission" date="2023-07" db="EMBL/GenBank/DDBJ databases">
        <title>Genomic Encyclopedia of Type Strains, Phase IV (KMG-IV): sequencing the most valuable type-strain genomes for metagenomic binning, comparative biology and taxonomic classification.</title>
        <authorList>
            <person name="Goeker M."/>
        </authorList>
    </citation>
    <scope>NUCLEOTIDE SEQUENCE [LARGE SCALE GENOMIC DNA]</scope>
    <source>
        <strain evidence="15 16">DSM 9768</strain>
    </source>
</reference>
<name>A0ABU0A1K4_9BACI</name>
<comment type="caution">
    <text evidence="15">The sequence shown here is derived from an EMBL/GenBank/DDBJ whole genome shotgun (WGS) entry which is preliminary data.</text>
</comment>
<accession>A0ABU0A1K4</accession>
<dbReference type="GO" id="GO:0016798">
    <property type="term" value="F:hydrolase activity, acting on glycosyl bonds"/>
    <property type="evidence" value="ECO:0007669"/>
    <property type="project" value="UniProtKB-KW"/>
</dbReference>
<comment type="cofactor">
    <cofactor evidence="13">
        <name>[4Fe-4S] cluster</name>
        <dbReference type="ChEBI" id="CHEBI:49883"/>
    </cofactor>
    <text evidence="13">Binds 1 [4Fe-4S] cluster.</text>
</comment>
<dbReference type="Gene3D" id="1.10.340.30">
    <property type="entry name" value="Hypothetical protein, domain 2"/>
    <property type="match status" value="1"/>
</dbReference>
<dbReference type="InterPro" id="IPR029119">
    <property type="entry name" value="MutY_C"/>
</dbReference>
<keyword evidence="7 13" id="KW-0227">DNA damage</keyword>
<dbReference type="SMART" id="SM00478">
    <property type="entry name" value="ENDO3c"/>
    <property type="match status" value="1"/>
</dbReference>
<evidence type="ECO:0000256" key="13">
    <source>
        <dbReference type="RuleBase" id="RU365096"/>
    </source>
</evidence>
<protein>
    <recommendedName>
        <fullName evidence="4 13">Adenine DNA glycosylase</fullName>
        <ecNumber evidence="3 13">3.2.2.31</ecNumber>
    </recommendedName>
</protein>
<dbReference type="PANTHER" id="PTHR42944:SF1">
    <property type="entry name" value="ADENINE DNA GLYCOSYLASE"/>
    <property type="match status" value="1"/>
</dbReference>
<keyword evidence="6" id="KW-0479">Metal-binding</keyword>
<evidence type="ECO:0000313" key="16">
    <source>
        <dbReference type="Proteomes" id="UP001230005"/>
    </source>
</evidence>
<keyword evidence="10" id="KW-0411">Iron-sulfur</keyword>
<comment type="catalytic activity">
    <reaction evidence="1 13">
        <text>Hydrolyzes free adenine bases from 7,8-dihydro-8-oxoguanine:adenine mismatched double-stranded DNA, leaving an apurinic site.</text>
        <dbReference type="EC" id="3.2.2.31"/>
    </reaction>
</comment>
<evidence type="ECO:0000256" key="2">
    <source>
        <dbReference type="ARBA" id="ARBA00008343"/>
    </source>
</evidence>
<gene>
    <name evidence="15" type="ORF">J2S74_004309</name>
</gene>